<dbReference type="GO" id="GO:0015123">
    <property type="term" value="F:acetate transmembrane transporter activity"/>
    <property type="evidence" value="ECO:0007669"/>
    <property type="project" value="TreeGrafter"/>
</dbReference>
<keyword evidence="4 6" id="KW-1133">Transmembrane helix</keyword>
<sequence>MSNDTANIEKLEYGGKDDCSNTAPPAPPTLAATLGNPAPAIRAHLDLFPSGMFAFAGSVFLMALYNLGAGGVTVSNVLVGMLVFAGGITLILVAMWEIARGNTMFATAFLTFSTFWLSYSAVLIPSFGVMEAFASTPEQIPKALGLYLFVWWVTITCLIPGVLGKSTLFTILLSTASIAILMLACGTYTSTKAVNITGNALLLVVTAIAYYIGVGALLASEPGSAFSLPLF</sequence>
<comment type="similarity">
    <text evidence="2">Belongs to the acetate uptake transporter (AceTr) (TC 2.A.96) family.</text>
</comment>
<dbReference type="STRING" id="71717.A0A4Y7SGB4"/>
<feature type="transmembrane region" description="Helical" evidence="6">
    <location>
        <begin position="104"/>
        <end position="124"/>
    </location>
</feature>
<dbReference type="Proteomes" id="UP000298030">
    <property type="component" value="Unassembled WGS sequence"/>
</dbReference>
<feature type="transmembrane region" description="Helical" evidence="6">
    <location>
        <begin position="47"/>
        <end position="65"/>
    </location>
</feature>
<reference evidence="7 8" key="1">
    <citation type="journal article" date="2019" name="Nat. Ecol. Evol.">
        <title>Megaphylogeny resolves global patterns of mushroom evolution.</title>
        <authorList>
            <person name="Varga T."/>
            <person name="Krizsan K."/>
            <person name="Foldi C."/>
            <person name="Dima B."/>
            <person name="Sanchez-Garcia M."/>
            <person name="Sanchez-Ramirez S."/>
            <person name="Szollosi G.J."/>
            <person name="Szarkandi J.G."/>
            <person name="Papp V."/>
            <person name="Albert L."/>
            <person name="Andreopoulos W."/>
            <person name="Angelini C."/>
            <person name="Antonin V."/>
            <person name="Barry K.W."/>
            <person name="Bougher N.L."/>
            <person name="Buchanan P."/>
            <person name="Buyck B."/>
            <person name="Bense V."/>
            <person name="Catcheside P."/>
            <person name="Chovatia M."/>
            <person name="Cooper J."/>
            <person name="Damon W."/>
            <person name="Desjardin D."/>
            <person name="Finy P."/>
            <person name="Geml J."/>
            <person name="Haridas S."/>
            <person name="Hughes K."/>
            <person name="Justo A."/>
            <person name="Karasinski D."/>
            <person name="Kautmanova I."/>
            <person name="Kiss B."/>
            <person name="Kocsube S."/>
            <person name="Kotiranta H."/>
            <person name="LaButti K.M."/>
            <person name="Lechner B.E."/>
            <person name="Liimatainen K."/>
            <person name="Lipzen A."/>
            <person name="Lukacs Z."/>
            <person name="Mihaltcheva S."/>
            <person name="Morgado L.N."/>
            <person name="Niskanen T."/>
            <person name="Noordeloos M.E."/>
            <person name="Ohm R.A."/>
            <person name="Ortiz-Santana B."/>
            <person name="Ovrebo C."/>
            <person name="Racz N."/>
            <person name="Riley R."/>
            <person name="Savchenko A."/>
            <person name="Shiryaev A."/>
            <person name="Soop K."/>
            <person name="Spirin V."/>
            <person name="Szebenyi C."/>
            <person name="Tomsovsky M."/>
            <person name="Tulloss R.E."/>
            <person name="Uehling J."/>
            <person name="Grigoriev I.V."/>
            <person name="Vagvolgyi C."/>
            <person name="Papp T."/>
            <person name="Martin F.M."/>
            <person name="Miettinen O."/>
            <person name="Hibbett D.S."/>
            <person name="Nagy L.G."/>
        </authorList>
    </citation>
    <scope>NUCLEOTIDE SEQUENCE [LARGE SCALE GENOMIC DNA]</scope>
    <source>
        <strain evidence="7 8">FP101781</strain>
    </source>
</reference>
<gene>
    <name evidence="7" type="ORF">FA13DRAFT_1836848</name>
</gene>
<comment type="caution">
    <text evidence="7">The sequence shown here is derived from an EMBL/GenBank/DDBJ whole genome shotgun (WGS) entry which is preliminary data.</text>
</comment>
<proteinExistence type="inferred from homology"/>
<keyword evidence="8" id="KW-1185">Reference proteome</keyword>
<accession>A0A4Y7SGB4</accession>
<keyword evidence="5 6" id="KW-0472">Membrane</keyword>
<dbReference type="Pfam" id="PF01184">
    <property type="entry name" value="Gpr1_Fun34_YaaH"/>
    <property type="match status" value="1"/>
</dbReference>
<dbReference type="NCBIfam" id="NF038013">
    <property type="entry name" value="AceTr_1"/>
    <property type="match status" value="1"/>
</dbReference>
<dbReference type="PANTHER" id="PTHR31123:SF1">
    <property type="entry name" value="ACCUMULATION OF DYADS PROTEIN 2-RELATED"/>
    <property type="match status" value="1"/>
</dbReference>
<evidence type="ECO:0000256" key="4">
    <source>
        <dbReference type="ARBA" id="ARBA00022989"/>
    </source>
</evidence>
<dbReference type="AlphaFoldDB" id="A0A4Y7SGB4"/>
<evidence type="ECO:0000256" key="1">
    <source>
        <dbReference type="ARBA" id="ARBA00004141"/>
    </source>
</evidence>
<evidence type="ECO:0000256" key="5">
    <source>
        <dbReference type="ARBA" id="ARBA00023136"/>
    </source>
</evidence>
<feature type="transmembrane region" description="Helical" evidence="6">
    <location>
        <begin position="200"/>
        <end position="219"/>
    </location>
</feature>
<evidence type="ECO:0000313" key="8">
    <source>
        <dbReference type="Proteomes" id="UP000298030"/>
    </source>
</evidence>
<comment type="subcellular location">
    <subcellularLocation>
        <location evidence="1">Membrane</location>
        <topology evidence="1">Multi-pass membrane protein</topology>
    </subcellularLocation>
</comment>
<feature type="transmembrane region" description="Helical" evidence="6">
    <location>
        <begin position="169"/>
        <end position="188"/>
    </location>
</feature>
<evidence type="ECO:0000256" key="2">
    <source>
        <dbReference type="ARBA" id="ARBA00005587"/>
    </source>
</evidence>
<evidence type="ECO:0000256" key="3">
    <source>
        <dbReference type="ARBA" id="ARBA00022692"/>
    </source>
</evidence>
<dbReference type="OrthoDB" id="3648309at2759"/>
<evidence type="ECO:0000256" key="6">
    <source>
        <dbReference type="SAM" id="Phobius"/>
    </source>
</evidence>
<feature type="transmembrane region" description="Helical" evidence="6">
    <location>
        <begin position="77"/>
        <end position="98"/>
    </location>
</feature>
<protein>
    <submittedName>
        <fullName evidence="7">Gpr1 family protein</fullName>
    </submittedName>
</protein>
<dbReference type="InterPro" id="IPR000791">
    <property type="entry name" value="Gpr1/Fun34/SatP-like"/>
</dbReference>
<dbReference type="GO" id="GO:0005886">
    <property type="term" value="C:plasma membrane"/>
    <property type="evidence" value="ECO:0007669"/>
    <property type="project" value="TreeGrafter"/>
</dbReference>
<dbReference type="EMBL" id="QPFP01000133">
    <property type="protein sequence ID" value="TEB20725.1"/>
    <property type="molecule type" value="Genomic_DNA"/>
</dbReference>
<feature type="transmembrane region" description="Helical" evidence="6">
    <location>
        <begin position="144"/>
        <end position="163"/>
    </location>
</feature>
<evidence type="ECO:0000313" key="7">
    <source>
        <dbReference type="EMBL" id="TEB20725.1"/>
    </source>
</evidence>
<organism evidence="7 8">
    <name type="scientific">Coprinellus micaceus</name>
    <name type="common">Glistening ink-cap mushroom</name>
    <name type="synonym">Coprinus micaceus</name>
    <dbReference type="NCBI Taxonomy" id="71717"/>
    <lineage>
        <taxon>Eukaryota</taxon>
        <taxon>Fungi</taxon>
        <taxon>Dikarya</taxon>
        <taxon>Basidiomycota</taxon>
        <taxon>Agaricomycotina</taxon>
        <taxon>Agaricomycetes</taxon>
        <taxon>Agaricomycetidae</taxon>
        <taxon>Agaricales</taxon>
        <taxon>Agaricineae</taxon>
        <taxon>Psathyrellaceae</taxon>
        <taxon>Coprinellus</taxon>
    </lineage>
</organism>
<dbReference type="InterPro" id="IPR051633">
    <property type="entry name" value="AceTr"/>
</dbReference>
<keyword evidence="3 6" id="KW-0812">Transmembrane</keyword>
<dbReference type="PANTHER" id="PTHR31123">
    <property type="entry name" value="ACCUMULATION OF DYADS PROTEIN 2-RELATED"/>
    <property type="match status" value="1"/>
</dbReference>
<name>A0A4Y7SGB4_COPMI</name>